<evidence type="ECO:0000256" key="1">
    <source>
        <dbReference type="PROSITE-ProRule" id="PRU00285"/>
    </source>
</evidence>
<accession>A0A0D0DUX5</accession>
<dbReference type="SUPFAM" id="SSF49764">
    <property type="entry name" value="HSP20-like chaperones"/>
    <property type="match status" value="1"/>
</dbReference>
<dbReference type="Gene3D" id="2.60.40.790">
    <property type="match status" value="1"/>
</dbReference>
<proteinExistence type="inferred from homology"/>
<evidence type="ECO:0000313" key="4">
    <source>
        <dbReference type="EMBL" id="KIK93066.1"/>
    </source>
</evidence>
<dbReference type="InterPro" id="IPR002068">
    <property type="entry name" value="A-crystallin/Hsp20_dom"/>
</dbReference>
<comment type="similarity">
    <text evidence="1">Belongs to the small heat shock protein (HSP20) family.</text>
</comment>
<dbReference type="OrthoDB" id="78858at2759"/>
<evidence type="ECO:0000259" key="3">
    <source>
        <dbReference type="PROSITE" id="PS01031"/>
    </source>
</evidence>
<protein>
    <recommendedName>
        <fullName evidence="3">SHSP domain-containing protein</fullName>
    </recommendedName>
</protein>
<dbReference type="EMBL" id="KN825217">
    <property type="protein sequence ID" value="KIK93066.1"/>
    <property type="molecule type" value="Genomic_DNA"/>
</dbReference>
<dbReference type="CDD" id="cd06464">
    <property type="entry name" value="ACD_sHsps-like"/>
    <property type="match status" value="1"/>
</dbReference>
<organism evidence="4 5">
    <name type="scientific">Paxillus rubicundulus Ve08.2h10</name>
    <dbReference type="NCBI Taxonomy" id="930991"/>
    <lineage>
        <taxon>Eukaryota</taxon>
        <taxon>Fungi</taxon>
        <taxon>Dikarya</taxon>
        <taxon>Basidiomycota</taxon>
        <taxon>Agaricomycotina</taxon>
        <taxon>Agaricomycetes</taxon>
        <taxon>Agaricomycetidae</taxon>
        <taxon>Boletales</taxon>
        <taxon>Paxilineae</taxon>
        <taxon>Paxillaceae</taxon>
        <taxon>Paxillus</taxon>
    </lineage>
</organism>
<dbReference type="InParanoid" id="A0A0D0DUX5"/>
<feature type="region of interest" description="Disordered" evidence="2">
    <location>
        <begin position="115"/>
        <end position="202"/>
    </location>
</feature>
<name>A0A0D0DUX5_9AGAM</name>
<reference evidence="4 5" key="1">
    <citation type="submission" date="2014-04" db="EMBL/GenBank/DDBJ databases">
        <authorList>
            <consortium name="DOE Joint Genome Institute"/>
            <person name="Kuo A."/>
            <person name="Kohler A."/>
            <person name="Jargeat P."/>
            <person name="Nagy L.G."/>
            <person name="Floudas D."/>
            <person name="Copeland A."/>
            <person name="Barry K.W."/>
            <person name="Cichocki N."/>
            <person name="Veneault-Fourrey C."/>
            <person name="LaButti K."/>
            <person name="Lindquist E.A."/>
            <person name="Lipzen A."/>
            <person name="Lundell T."/>
            <person name="Morin E."/>
            <person name="Murat C."/>
            <person name="Sun H."/>
            <person name="Tunlid A."/>
            <person name="Henrissat B."/>
            <person name="Grigoriev I.V."/>
            <person name="Hibbett D.S."/>
            <person name="Martin F."/>
            <person name="Nordberg H.P."/>
            <person name="Cantor M.N."/>
            <person name="Hua S.X."/>
        </authorList>
    </citation>
    <scope>NUCLEOTIDE SEQUENCE [LARGE SCALE GENOMIC DNA]</scope>
    <source>
        <strain evidence="4 5">Ve08.2h10</strain>
    </source>
</reference>
<dbReference type="HOGENOM" id="CLU_819151_0_0_1"/>
<dbReference type="InterPro" id="IPR008978">
    <property type="entry name" value="HSP20-like_chaperone"/>
</dbReference>
<feature type="domain" description="SHSP" evidence="3">
    <location>
        <begin position="232"/>
        <end position="368"/>
    </location>
</feature>
<dbReference type="STRING" id="930991.A0A0D0DUX5"/>
<feature type="region of interest" description="Disordered" evidence="2">
    <location>
        <begin position="1"/>
        <end position="32"/>
    </location>
</feature>
<gene>
    <name evidence="4" type="ORF">PAXRUDRAFT_829376</name>
</gene>
<reference evidence="5" key="2">
    <citation type="submission" date="2015-01" db="EMBL/GenBank/DDBJ databases">
        <title>Evolutionary Origins and Diversification of the Mycorrhizal Mutualists.</title>
        <authorList>
            <consortium name="DOE Joint Genome Institute"/>
            <consortium name="Mycorrhizal Genomics Consortium"/>
            <person name="Kohler A."/>
            <person name="Kuo A."/>
            <person name="Nagy L.G."/>
            <person name="Floudas D."/>
            <person name="Copeland A."/>
            <person name="Barry K.W."/>
            <person name="Cichocki N."/>
            <person name="Veneault-Fourrey C."/>
            <person name="LaButti K."/>
            <person name="Lindquist E.A."/>
            <person name="Lipzen A."/>
            <person name="Lundell T."/>
            <person name="Morin E."/>
            <person name="Murat C."/>
            <person name="Riley R."/>
            <person name="Ohm R."/>
            <person name="Sun H."/>
            <person name="Tunlid A."/>
            <person name="Henrissat B."/>
            <person name="Grigoriev I.V."/>
            <person name="Hibbett D.S."/>
            <person name="Martin F."/>
        </authorList>
    </citation>
    <scope>NUCLEOTIDE SEQUENCE [LARGE SCALE GENOMIC DNA]</scope>
    <source>
        <strain evidence="5">Ve08.2h10</strain>
    </source>
</reference>
<feature type="compositionally biased region" description="Low complexity" evidence="2">
    <location>
        <begin position="117"/>
        <end position="136"/>
    </location>
</feature>
<sequence>MSYQYSYIPGHSSTPTTPQTSYRWEAGGDQQQHQHLEQQVLQHPLQQQGQGGVRATSSPAIIQLQEQVPIVPSQNPIPGHHAEGDELRLHHMSLAGSIHPEHMRPLIHVDTTHHMHAGTSASPPSGPPSAGASHHGVAGPVRTRASPTHTDTRMVAHPYRRPQSAAGPGVVRSRREPEETQSVRFPRQASSSTSMPAPTITPARIPAGYSGTVSATTSLISPANAASRLPDGPKFMPRTDIHYSTEAHILTAMLELPGMNRSDISLVLSTSAFNRVKQVVVTGRSKPDFTEDVYALRERKFGLFSRTFVVPNETRVSLSFTSTTAIVTGILFQPDDITAEMRDGVLTIKIQLPPPPPEEEGSQEITIT</sequence>
<evidence type="ECO:0000256" key="2">
    <source>
        <dbReference type="SAM" id="MobiDB-lite"/>
    </source>
</evidence>
<dbReference type="AlphaFoldDB" id="A0A0D0DUX5"/>
<dbReference type="Proteomes" id="UP000054538">
    <property type="component" value="Unassembled WGS sequence"/>
</dbReference>
<dbReference type="PROSITE" id="PS01031">
    <property type="entry name" value="SHSP"/>
    <property type="match status" value="1"/>
</dbReference>
<feature type="compositionally biased region" description="Polar residues" evidence="2">
    <location>
        <begin position="1"/>
        <end position="22"/>
    </location>
</feature>
<feature type="compositionally biased region" description="Polar residues" evidence="2">
    <location>
        <begin position="180"/>
        <end position="195"/>
    </location>
</feature>
<keyword evidence="5" id="KW-1185">Reference proteome</keyword>
<evidence type="ECO:0000313" key="5">
    <source>
        <dbReference type="Proteomes" id="UP000054538"/>
    </source>
</evidence>